<feature type="transmembrane region" description="Helical" evidence="1">
    <location>
        <begin position="7"/>
        <end position="27"/>
    </location>
</feature>
<dbReference type="Proteomes" id="UP000729733">
    <property type="component" value="Unassembled WGS sequence"/>
</dbReference>
<keyword evidence="1" id="KW-0812">Transmembrane</keyword>
<proteinExistence type="predicted"/>
<gene>
    <name evidence="2" type="ORF">I4641_21415</name>
</gene>
<evidence type="ECO:0000256" key="1">
    <source>
        <dbReference type="SAM" id="Phobius"/>
    </source>
</evidence>
<dbReference type="EMBL" id="JADWDC010000090">
    <property type="protein sequence ID" value="MCC0179522.1"/>
    <property type="molecule type" value="Genomic_DNA"/>
</dbReference>
<protein>
    <submittedName>
        <fullName evidence="2">Uncharacterized protein</fullName>
    </submittedName>
</protein>
<accession>A0A964BXS1</accession>
<name>A0A964BXS1_9CYAN</name>
<evidence type="ECO:0000313" key="3">
    <source>
        <dbReference type="Proteomes" id="UP000729733"/>
    </source>
</evidence>
<keyword evidence="1" id="KW-1133">Transmembrane helix</keyword>
<reference evidence="2" key="1">
    <citation type="journal article" date="2021" name="Antonie Van Leeuwenhoek">
        <title>Draft genome and description of Waterburya agarophytonicola gen. nov. sp. nov. (Pleurocapsales, Cyanobacteria): a seaweed symbiont.</title>
        <authorList>
            <person name="Bonthond G."/>
            <person name="Shalygin S."/>
            <person name="Bayer T."/>
            <person name="Weinberger F."/>
        </authorList>
    </citation>
    <scope>NUCLEOTIDE SEQUENCE</scope>
    <source>
        <strain evidence="2">KI4</strain>
    </source>
</reference>
<dbReference type="AlphaFoldDB" id="A0A964BXS1"/>
<dbReference type="RefSeq" id="WP_229642621.1">
    <property type="nucleotide sequence ID" value="NZ_JADWDC010000090.1"/>
</dbReference>
<evidence type="ECO:0000313" key="2">
    <source>
        <dbReference type="EMBL" id="MCC0179522.1"/>
    </source>
</evidence>
<keyword evidence="3" id="KW-1185">Reference proteome</keyword>
<comment type="caution">
    <text evidence="2">The sequence shown here is derived from an EMBL/GenBank/DDBJ whole genome shotgun (WGS) entry which is preliminary data.</text>
</comment>
<organism evidence="2 3">
    <name type="scientific">Waterburya agarophytonicola KI4</name>
    <dbReference type="NCBI Taxonomy" id="2874699"/>
    <lineage>
        <taxon>Bacteria</taxon>
        <taxon>Bacillati</taxon>
        <taxon>Cyanobacteriota</taxon>
        <taxon>Cyanophyceae</taxon>
        <taxon>Pleurocapsales</taxon>
        <taxon>Hyellaceae</taxon>
        <taxon>Waterburya</taxon>
        <taxon>Waterburya agarophytonicola</taxon>
    </lineage>
</organism>
<keyword evidence="1" id="KW-0472">Membrane</keyword>
<sequence length="161" mass="17782">MAKYKNFFVNLVTNLTIVIALSLWIAFPALAVTQKLQFNTPAGYTVKTTFSYDETQKPKMIRERGNGKTEVLDSLKISFYNPSGELMANYNNVVEGIATGTYFEFNFDPATQQILGKIDLGGESAGQMYLKGEAEGELSLIEVTQSGSEKVIDRVSIESSK</sequence>